<dbReference type="PROSITE" id="PS50987">
    <property type="entry name" value="HTH_ARSR_2"/>
    <property type="match status" value="1"/>
</dbReference>
<dbReference type="PRINTS" id="PR00778">
    <property type="entry name" value="HTHARSR"/>
</dbReference>
<proteinExistence type="predicted"/>
<dbReference type="InterPro" id="IPR001845">
    <property type="entry name" value="HTH_ArsR_DNA-bd_dom"/>
</dbReference>
<dbReference type="NCBIfam" id="NF033788">
    <property type="entry name" value="HTH_metalloreg"/>
    <property type="match status" value="1"/>
</dbReference>
<evidence type="ECO:0000256" key="3">
    <source>
        <dbReference type="ARBA" id="ARBA00023163"/>
    </source>
</evidence>
<reference evidence="5 6" key="1">
    <citation type="submission" date="2014-08" db="EMBL/GenBank/DDBJ databases">
        <title>Complete genome sequence of Corynebacterium ureicelerivorans DSM 45051, a lipophilic and urea-splitting isolate from a blood culture of a septicaemia patient.</title>
        <authorList>
            <person name="Tippelt A."/>
            <person name="Albersmeier A."/>
            <person name="Brinkrolf K."/>
            <person name="Ruckert C."/>
            <person name="Tauch A."/>
        </authorList>
    </citation>
    <scope>NUCLEOTIDE SEQUENCE [LARGE SCALE GENOMIC DNA]</scope>
    <source>
        <strain evidence="5 6">IMMIB RIV-2301</strain>
    </source>
</reference>
<dbReference type="PANTHER" id="PTHR43132:SF2">
    <property type="entry name" value="ARSENICAL RESISTANCE OPERON REPRESSOR ARSR-RELATED"/>
    <property type="match status" value="1"/>
</dbReference>
<dbReference type="SUPFAM" id="SSF46785">
    <property type="entry name" value="Winged helix' DNA-binding domain"/>
    <property type="match status" value="1"/>
</dbReference>
<dbReference type="GO" id="GO:0003677">
    <property type="term" value="F:DNA binding"/>
    <property type="evidence" value="ECO:0007669"/>
    <property type="project" value="UniProtKB-KW"/>
</dbReference>
<dbReference type="InterPro" id="IPR051011">
    <property type="entry name" value="Metal_resp_trans_reg"/>
</dbReference>
<accession>A0A077HH66</accession>
<dbReference type="PANTHER" id="PTHR43132">
    <property type="entry name" value="ARSENICAL RESISTANCE OPERON REPRESSOR ARSR-RELATED"/>
    <property type="match status" value="1"/>
</dbReference>
<dbReference type="InterPro" id="IPR036388">
    <property type="entry name" value="WH-like_DNA-bd_sf"/>
</dbReference>
<gene>
    <name evidence="5" type="ORF">CUREI_02675</name>
</gene>
<keyword evidence="1" id="KW-0805">Transcription regulation</keyword>
<sequence>MTDHERWAAVFKILGDTTRLSLLDAIHDAGDNKLTVTDLAETTGTRVATASAALRAMEKMGTVTSVREGRTIFYAIADERIHRLLHWAAAYSE</sequence>
<name>A0A077HH66_9CORY</name>
<protein>
    <submittedName>
        <fullName evidence="5">ArsR family transcriptional regulator</fullName>
    </submittedName>
</protein>
<dbReference type="Proteomes" id="UP000028939">
    <property type="component" value="Chromosome"/>
</dbReference>
<evidence type="ECO:0000259" key="4">
    <source>
        <dbReference type="PROSITE" id="PS50987"/>
    </source>
</evidence>
<dbReference type="RefSeq" id="WP_038610090.1">
    <property type="nucleotide sequence ID" value="NZ_CAMIAM010000010.1"/>
</dbReference>
<dbReference type="Gene3D" id="1.10.10.10">
    <property type="entry name" value="Winged helix-like DNA-binding domain superfamily/Winged helix DNA-binding domain"/>
    <property type="match status" value="1"/>
</dbReference>
<keyword evidence="6" id="KW-1185">Reference proteome</keyword>
<organism evidence="5 6">
    <name type="scientific">Corynebacterium ureicelerivorans</name>
    <dbReference type="NCBI Taxonomy" id="401472"/>
    <lineage>
        <taxon>Bacteria</taxon>
        <taxon>Bacillati</taxon>
        <taxon>Actinomycetota</taxon>
        <taxon>Actinomycetes</taxon>
        <taxon>Mycobacteriales</taxon>
        <taxon>Corynebacteriaceae</taxon>
        <taxon>Corynebacterium</taxon>
    </lineage>
</organism>
<keyword evidence="2" id="KW-0238">DNA-binding</keyword>
<dbReference type="HOGENOM" id="CLU_097806_7_1_11"/>
<evidence type="ECO:0000256" key="2">
    <source>
        <dbReference type="ARBA" id="ARBA00023125"/>
    </source>
</evidence>
<dbReference type="InterPro" id="IPR036390">
    <property type="entry name" value="WH_DNA-bd_sf"/>
</dbReference>
<dbReference type="Pfam" id="PF12802">
    <property type="entry name" value="MarR_2"/>
    <property type="match status" value="1"/>
</dbReference>
<dbReference type="CDD" id="cd00090">
    <property type="entry name" value="HTH_ARSR"/>
    <property type="match status" value="1"/>
</dbReference>
<evidence type="ECO:0000256" key="1">
    <source>
        <dbReference type="ARBA" id="ARBA00023015"/>
    </source>
</evidence>
<feature type="domain" description="HTH arsR-type" evidence="4">
    <location>
        <begin position="1"/>
        <end position="93"/>
    </location>
</feature>
<evidence type="ECO:0000313" key="5">
    <source>
        <dbReference type="EMBL" id="AIL96353.1"/>
    </source>
</evidence>
<dbReference type="OrthoDB" id="9810923at2"/>
<dbReference type="KEGG" id="cuv:CUREI_02675"/>
<dbReference type="AlphaFoldDB" id="A0A077HH66"/>
<dbReference type="SMART" id="SM00418">
    <property type="entry name" value="HTH_ARSR"/>
    <property type="match status" value="1"/>
</dbReference>
<dbReference type="InterPro" id="IPR000835">
    <property type="entry name" value="HTH_MarR-typ"/>
</dbReference>
<dbReference type="GO" id="GO:0003700">
    <property type="term" value="F:DNA-binding transcription factor activity"/>
    <property type="evidence" value="ECO:0007669"/>
    <property type="project" value="InterPro"/>
</dbReference>
<evidence type="ECO:0000313" key="6">
    <source>
        <dbReference type="Proteomes" id="UP000028939"/>
    </source>
</evidence>
<dbReference type="InterPro" id="IPR011991">
    <property type="entry name" value="ArsR-like_HTH"/>
</dbReference>
<keyword evidence="3" id="KW-0804">Transcription</keyword>
<dbReference type="EMBL" id="CP009215">
    <property type="protein sequence ID" value="AIL96353.1"/>
    <property type="molecule type" value="Genomic_DNA"/>
</dbReference>